<dbReference type="InterPro" id="IPR020806">
    <property type="entry name" value="PKS_PP-bd"/>
</dbReference>
<dbReference type="EMBL" id="JBHXOF010000016">
    <property type="protein sequence ID" value="MFD4215880.1"/>
    <property type="molecule type" value="Genomic_DNA"/>
</dbReference>
<protein>
    <submittedName>
        <fullName evidence="4">Acyl carrier protein</fullName>
    </submittedName>
</protein>
<reference evidence="4 5" key="1">
    <citation type="submission" date="2024-09" db="EMBL/GenBank/DDBJ databases">
        <title>The Natural Products Discovery Center: Release of the First 8490 Sequenced Strains for Exploring Actinobacteria Biosynthetic Diversity.</title>
        <authorList>
            <person name="Kalkreuter E."/>
            <person name="Kautsar S.A."/>
            <person name="Yang D."/>
            <person name="Bader C.D."/>
            <person name="Teijaro C.N."/>
            <person name="Fluegel L."/>
            <person name="Davis C.M."/>
            <person name="Simpson J.R."/>
            <person name="Lauterbach L."/>
            <person name="Steele A.D."/>
            <person name="Gui C."/>
            <person name="Meng S."/>
            <person name="Li G."/>
            <person name="Viehrig K."/>
            <person name="Ye F."/>
            <person name="Su P."/>
            <person name="Kiefer A.F."/>
            <person name="Nichols A."/>
            <person name="Cepeda A.J."/>
            <person name="Yan W."/>
            <person name="Fan B."/>
            <person name="Jiang Y."/>
            <person name="Adhikari A."/>
            <person name="Zheng C.-J."/>
            <person name="Schuster L."/>
            <person name="Cowan T.M."/>
            <person name="Smanski M.J."/>
            <person name="Chevrette M.G."/>
            <person name="De Carvalho L.P.S."/>
            <person name="Shen B."/>
        </authorList>
    </citation>
    <scope>NUCLEOTIDE SEQUENCE [LARGE SCALE GENOMIC DNA]</scope>
    <source>
        <strain evidence="4 5">NPDC058546</strain>
    </source>
</reference>
<evidence type="ECO:0000313" key="4">
    <source>
        <dbReference type="EMBL" id="MFD4215880.1"/>
    </source>
</evidence>
<dbReference type="Proteomes" id="UP001598251">
    <property type="component" value="Unassembled WGS sequence"/>
</dbReference>
<sequence>PDRSFTELGLDSVVGVEWVRVVNEEFGTSIGATRIYQYPNLREFAAHVIAEIPPPADDLAEMLAKVYDGQIDVQQAEARLGMPKTEA</sequence>
<dbReference type="SMART" id="SM00823">
    <property type="entry name" value="PKS_PP"/>
    <property type="match status" value="1"/>
</dbReference>
<gene>
    <name evidence="4" type="ORF">ACFWSS_23705</name>
</gene>
<dbReference type="RefSeq" id="WP_382831605.1">
    <property type="nucleotide sequence ID" value="NZ_JBHXLY010000056.1"/>
</dbReference>
<feature type="domain" description="Carrier" evidence="3">
    <location>
        <begin position="1"/>
        <end position="52"/>
    </location>
</feature>
<name>A0ABW6EM40_9ACTN</name>
<keyword evidence="1" id="KW-0596">Phosphopantetheine</keyword>
<dbReference type="SUPFAM" id="SSF47336">
    <property type="entry name" value="ACP-like"/>
    <property type="match status" value="1"/>
</dbReference>
<dbReference type="PROSITE" id="PS50075">
    <property type="entry name" value="CARRIER"/>
    <property type="match status" value="1"/>
</dbReference>
<dbReference type="InterPro" id="IPR009081">
    <property type="entry name" value="PP-bd_ACP"/>
</dbReference>
<feature type="non-terminal residue" evidence="4">
    <location>
        <position position="1"/>
    </location>
</feature>
<proteinExistence type="predicted"/>
<evidence type="ECO:0000256" key="1">
    <source>
        <dbReference type="ARBA" id="ARBA00022450"/>
    </source>
</evidence>
<comment type="caution">
    <text evidence="4">The sequence shown here is derived from an EMBL/GenBank/DDBJ whole genome shotgun (WGS) entry which is preliminary data.</text>
</comment>
<accession>A0ABW6EM40</accession>
<dbReference type="Pfam" id="PF00550">
    <property type="entry name" value="PP-binding"/>
    <property type="match status" value="1"/>
</dbReference>
<dbReference type="InterPro" id="IPR036736">
    <property type="entry name" value="ACP-like_sf"/>
</dbReference>
<keyword evidence="5" id="KW-1185">Reference proteome</keyword>
<dbReference type="Gene3D" id="1.10.1200.10">
    <property type="entry name" value="ACP-like"/>
    <property type="match status" value="1"/>
</dbReference>
<dbReference type="SMART" id="SM01294">
    <property type="entry name" value="PKS_PP_betabranch"/>
    <property type="match status" value="1"/>
</dbReference>
<keyword evidence="2" id="KW-0597">Phosphoprotein</keyword>
<evidence type="ECO:0000313" key="5">
    <source>
        <dbReference type="Proteomes" id="UP001598251"/>
    </source>
</evidence>
<organism evidence="4 5">
    <name type="scientific">Streptomyces sindenensis</name>
    <dbReference type="NCBI Taxonomy" id="67363"/>
    <lineage>
        <taxon>Bacteria</taxon>
        <taxon>Bacillati</taxon>
        <taxon>Actinomycetota</taxon>
        <taxon>Actinomycetes</taxon>
        <taxon>Kitasatosporales</taxon>
        <taxon>Streptomycetaceae</taxon>
        <taxon>Streptomyces</taxon>
    </lineage>
</organism>
<evidence type="ECO:0000256" key="2">
    <source>
        <dbReference type="ARBA" id="ARBA00022553"/>
    </source>
</evidence>
<evidence type="ECO:0000259" key="3">
    <source>
        <dbReference type="PROSITE" id="PS50075"/>
    </source>
</evidence>